<dbReference type="PROSITE" id="PS00028">
    <property type="entry name" value="ZINC_FINGER_C2H2_1"/>
    <property type="match status" value="8"/>
</dbReference>
<dbReference type="Gene3D" id="3.30.160.60">
    <property type="entry name" value="Classic Zinc Finger"/>
    <property type="match status" value="8"/>
</dbReference>
<evidence type="ECO:0000256" key="3">
    <source>
        <dbReference type="ARBA" id="ARBA00022723"/>
    </source>
</evidence>
<keyword evidence="4" id="KW-0677">Repeat</keyword>
<dbReference type="GO" id="GO:0005634">
    <property type="term" value="C:nucleus"/>
    <property type="evidence" value="ECO:0007669"/>
    <property type="project" value="UniProtKB-SubCell"/>
</dbReference>
<feature type="domain" description="C2H2-type" evidence="10">
    <location>
        <begin position="513"/>
        <end position="540"/>
    </location>
</feature>
<evidence type="ECO:0000256" key="2">
    <source>
        <dbReference type="ARBA" id="ARBA00004123"/>
    </source>
</evidence>
<keyword evidence="6" id="KW-0862">Zinc</keyword>
<evidence type="ECO:0000256" key="8">
    <source>
        <dbReference type="PROSITE-ProRule" id="PRU00042"/>
    </source>
</evidence>
<gene>
    <name evidence="12 13" type="primary">LOC110986229</name>
</gene>
<evidence type="ECO:0000256" key="4">
    <source>
        <dbReference type="ARBA" id="ARBA00022737"/>
    </source>
</evidence>
<name>A0A8B7ZK02_ACAPL</name>
<feature type="compositionally biased region" description="Polar residues" evidence="9">
    <location>
        <begin position="396"/>
        <end position="415"/>
    </location>
</feature>
<dbReference type="GO" id="GO:0000977">
    <property type="term" value="F:RNA polymerase II transcription regulatory region sequence-specific DNA binding"/>
    <property type="evidence" value="ECO:0007669"/>
    <property type="project" value="TreeGrafter"/>
</dbReference>
<dbReference type="FunFam" id="3.30.160.60:FF:000634">
    <property type="entry name" value="Zinc finger X-chromosomal protein"/>
    <property type="match status" value="1"/>
</dbReference>
<dbReference type="RefSeq" id="XP_022103631.1">
    <property type="nucleotide sequence ID" value="XM_022247939.1"/>
</dbReference>
<accession>A0A8B7ZK02</accession>
<organism evidence="11 12">
    <name type="scientific">Acanthaster planci</name>
    <name type="common">Crown-of-thorns starfish</name>
    <dbReference type="NCBI Taxonomy" id="133434"/>
    <lineage>
        <taxon>Eukaryota</taxon>
        <taxon>Metazoa</taxon>
        <taxon>Echinodermata</taxon>
        <taxon>Eleutherozoa</taxon>
        <taxon>Asterozoa</taxon>
        <taxon>Asteroidea</taxon>
        <taxon>Valvatacea</taxon>
        <taxon>Valvatida</taxon>
        <taxon>Acanthasteridae</taxon>
        <taxon>Acanthaster</taxon>
    </lineage>
</organism>
<dbReference type="PROSITE" id="PS50157">
    <property type="entry name" value="ZINC_FINGER_C2H2_2"/>
    <property type="match status" value="8"/>
</dbReference>
<feature type="compositionally biased region" description="Polar residues" evidence="9">
    <location>
        <begin position="28"/>
        <end position="39"/>
    </location>
</feature>
<feature type="domain" description="C2H2-type" evidence="10">
    <location>
        <begin position="625"/>
        <end position="648"/>
    </location>
</feature>
<dbReference type="FunFam" id="3.30.160.60:FF:002343">
    <property type="entry name" value="Zinc finger protein 33A"/>
    <property type="match status" value="1"/>
</dbReference>
<dbReference type="GO" id="GO:0008270">
    <property type="term" value="F:zinc ion binding"/>
    <property type="evidence" value="ECO:0007669"/>
    <property type="project" value="UniProtKB-KW"/>
</dbReference>
<dbReference type="InterPro" id="IPR013087">
    <property type="entry name" value="Znf_C2H2_type"/>
</dbReference>
<evidence type="ECO:0000313" key="13">
    <source>
        <dbReference type="RefSeq" id="XP_022103632.1"/>
    </source>
</evidence>
<evidence type="ECO:0000313" key="12">
    <source>
        <dbReference type="RefSeq" id="XP_022103631.1"/>
    </source>
</evidence>
<evidence type="ECO:0000259" key="10">
    <source>
        <dbReference type="PROSITE" id="PS50157"/>
    </source>
</evidence>
<dbReference type="FunFam" id="3.30.160.60:FF:000512">
    <property type="entry name" value="zinc finger protein 197 isoform X1"/>
    <property type="match status" value="1"/>
</dbReference>
<comment type="function">
    <text evidence="1">May be involved in transcriptional regulation.</text>
</comment>
<dbReference type="SMART" id="SM00355">
    <property type="entry name" value="ZnF_C2H2"/>
    <property type="match status" value="8"/>
</dbReference>
<protein>
    <submittedName>
        <fullName evidence="12 13">Zinc finger protein 567-like isoform X1</fullName>
    </submittedName>
</protein>
<feature type="domain" description="C2H2-type" evidence="10">
    <location>
        <begin position="597"/>
        <end position="624"/>
    </location>
</feature>
<dbReference type="InterPro" id="IPR050717">
    <property type="entry name" value="C2H2-ZF_Transcription_Reg"/>
</dbReference>
<feature type="domain" description="C2H2-type" evidence="10">
    <location>
        <begin position="485"/>
        <end position="512"/>
    </location>
</feature>
<feature type="region of interest" description="Disordered" evidence="9">
    <location>
        <begin position="1"/>
        <end position="51"/>
    </location>
</feature>
<feature type="domain" description="C2H2-type" evidence="10">
    <location>
        <begin position="541"/>
        <end position="568"/>
    </location>
</feature>
<feature type="region of interest" description="Disordered" evidence="9">
    <location>
        <begin position="229"/>
        <end position="265"/>
    </location>
</feature>
<reference evidence="12 13" key="1">
    <citation type="submission" date="2025-04" db="UniProtKB">
        <authorList>
            <consortium name="RefSeq"/>
        </authorList>
    </citation>
    <scope>IDENTIFICATION</scope>
</reference>
<keyword evidence="7" id="KW-0539">Nucleus</keyword>
<dbReference type="GeneID" id="110986229"/>
<dbReference type="FunFam" id="3.30.160.60:FF:000345">
    <property type="entry name" value="Zinc finger protein Gfi-1"/>
    <property type="match status" value="1"/>
</dbReference>
<evidence type="ECO:0000256" key="6">
    <source>
        <dbReference type="ARBA" id="ARBA00022833"/>
    </source>
</evidence>
<dbReference type="PANTHER" id="PTHR14196:SF12">
    <property type="entry name" value="ZINC FINGER PROTEIN 208-LIKE"/>
    <property type="match status" value="1"/>
</dbReference>
<evidence type="ECO:0000256" key="5">
    <source>
        <dbReference type="ARBA" id="ARBA00022771"/>
    </source>
</evidence>
<dbReference type="KEGG" id="aplc:110986229"/>
<dbReference type="AlphaFoldDB" id="A0A8B7ZK02"/>
<feature type="compositionally biased region" description="Basic residues" evidence="9">
    <location>
        <begin position="1"/>
        <end position="11"/>
    </location>
</feature>
<evidence type="ECO:0000256" key="1">
    <source>
        <dbReference type="ARBA" id="ARBA00003767"/>
    </source>
</evidence>
<keyword evidence="5 8" id="KW-0863">Zinc-finger</keyword>
<dbReference type="RefSeq" id="XP_022103632.1">
    <property type="nucleotide sequence ID" value="XM_022247940.1"/>
</dbReference>
<evidence type="ECO:0000256" key="7">
    <source>
        <dbReference type="ARBA" id="ARBA00023242"/>
    </source>
</evidence>
<evidence type="ECO:0000313" key="11">
    <source>
        <dbReference type="Proteomes" id="UP000694845"/>
    </source>
</evidence>
<proteinExistence type="predicted"/>
<evidence type="ECO:0000256" key="9">
    <source>
        <dbReference type="SAM" id="MobiDB-lite"/>
    </source>
</evidence>
<feature type="domain" description="C2H2-type" evidence="10">
    <location>
        <begin position="457"/>
        <end position="484"/>
    </location>
</feature>
<dbReference type="FunFam" id="3.30.160.60:FF:002843">
    <property type="match status" value="1"/>
</dbReference>
<keyword evidence="11" id="KW-1185">Reference proteome</keyword>
<dbReference type="OrthoDB" id="654211at2759"/>
<dbReference type="FunFam" id="3.30.160.60:FF:000557">
    <property type="entry name" value="zinc finger and SCAN domain-containing protein 29"/>
    <property type="match status" value="1"/>
</dbReference>
<dbReference type="InterPro" id="IPR036236">
    <property type="entry name" value="Znf_C2H2_sf"/>
</dbReference>
<dbReference type="PANTHER" id="PTHR14196">
    <property type="entry name" value="ODD-SKIPPED - RELATED"/>
    <property type="match status" value="1"/>
</dbReference>
<dbReference type="SUPFAM" id="SSF57667">
    <property type="entry name" value="beta-beta-alpha zinc fingers"/>
    <property type="match status" value="4"/>
</dbReference>
<feature type="domain" description="C2H2-type" evidence="10">
    <location>
        <begin position="429"/>
        <end position="456"/>
    </location>
</feature>
<comment type="subcellular location">
    <subcellularLocation>
        <location evidence="2">Nucleus</location>
    </subcellularLocation>
</comment>
<feature type="compositionally biased region" description="Polar residues" evidence="9">
    <location>
        <begin position="229"/>
        <end position="239"/>
    </location>
</feature>
<feature type="region of interest" description="Disordered" evidence="9">
    <location>
        <begin position="396"/>
        <end position="416"/>
    </location>
</feature>
<dbReference type="Proteomes" id="UP000694845">
    <property type="component" value="Unplaced"/>
</dbReference>
<keyword evidence="3" id="KW-0479">Metal-binding</keyword>
<dbReference type="GO" id="GO:0000981">
    <property type="term" value="F:DNA-binding transcription factor activity, RNA polymerase II-specific"/>
    <property type="evidence" value="ECO:0007669"/>
    <property type="project" value="TreeGrafter"/>
</dbReference>
<dbReference type="Pfam" id="PF00096">
    <property type="entry name" value="zf-C2H2"/>
    <property type="match status" value="7"/>
</dbReference>
<feature type="domain" description="C2H2-type" evidence="10">
    <location>
        <begin position="569"/>
        <end position="596"/>
    </location>
</feature>
<dbReference type="FunFam" id="3.30.160.60:FF:000624">
    <property type="entry name" value="zinc finger protein 697"/>
    <property type="match status" value="1"/>
</dbReference>
<sequence>MPRAFLVKKRGTFQDRPEPDYDAEYLENNRSQSASQNDLGETWQHEPNWGKNDALTKNYSTCQDETAAAASHKTSLYVHSSSTSSQSDTKELVEPMDLSQAKPTLVVSSTSAFEYVEPTMRAAQDTKARPSKCQPTFKASRCLDLSDEPLDLHVRRTTEGISLQSSATIPAFTSAPSLPSRLYSTSAYQRCQDEPTPASALYSYMIRGTATGLHSYFKDVTSYHHYSEWQQETGRSRPNPSGPQFYEEENVTTPPTTKESPTKQDFYTLPPRYYIDKYILPEDIKKHSNIQQIKTEPQTPLKISPCEGQLVKIPPHPPKPERFLIKHENVSSRSEYKGRVMKRSARQPILGLEYIQNTPNFQDSESPDRDSSPSITPQLLELESIEQQNLELGCSSKHQNSQYSPESTSDTTGKASTIKVDKPAQYKKYICDICGKGFSRSNTLVTHKRIHTGDKPFKCELCGRAFRQPGNLTRHRLTHTTVKPYVCQQCGKAFNRASNLHTHMRTHTNYKPFTCQYCGKGFHQKIDMKIHSYTHTGEKPHKCKKCGRGFKQLTHLTYHMRTHSDIKMYTCAYCGKGFNQKGNLQAHIYGHTGERPYHCEICNKGFTLASTLNTHRRTHADKKPYACQYCGKDFYQKNALKSHMISSHPYTGESLL</sequence>
<dbReference type="FunFam" id="3.30.160.60:FF:000110">
    <property type="entry name" value="Zinc finger protein-like"/>
    <property type="match status" value="1"/>
</dbReference>